<dbReference type="InterPro" id="IPR012349">
    <property type="entry name" value="Split_barrel_FMN-bd"/>
</dbReference>
<dbReference type="AlphaFoldDB" id="A0A645IA57"/>
<dbReference type="SUPFAM" id="SSF50475">
    <property type="entry name" value="FMN-binding split barrel"/>
    <property type="match status" value="1"/>
</dbReference>
<sequence>MDKEEFITKSVELLQEKANVCSVASVTEEGYPRICVLKPIGSQGIKMIYFSTGSSSKKIGQYKENGKAGVTFFHGGDSVTLLGEMTIVKDKETKDCTYQNWMDKHFADGGKNDLEYAVLKFVANEATIYIDGAFETYSI</sequence>
<name>A0A645IA57_9ZZZZ</name>
<accession>A0A645IA57</accession>
<dbReference type="InterPro" id="IPR052917">
    <property type="entry name" value="Stress-Dev_Protein"/>
</dbReference>
<evidence type="ECO:0000259" key="1">
    <source>
        <dbReference type="Pfam" id="PF01243"/>
    </source>
</evidence>
<protein>
    <recommendedName>
        <fullName evidence="1">Pyridoxamine 5'-phosphate oxidase N-terminal domain-containing protein</fullName>
    </recommendedName>
</protein>
<dbReference type="PANTHER" id="PTHR34818">
    <property type="entry name" value="PROTEIN BLI-3"/>
    <property type="match status" value="1"/>
</dbReference>
<dbReference type="InterPro" id="IPR011576">
    <property type="entry name" value="Pyridox_Oxase_N"/>
</dbReference>
<dbReference type="Pfam" id="PF01243">
    <property type="entry name" value="PNPOx_N"/>
    <property type="match status" value="1"/>
</dbReference>
<organism evidence="2">
    <name type="scientific">bioreactor metagenome</name>
    <dbReference type="NCBI Taxonomy" id="1076179"/>
    <lineage>
        <taxon>unclassified sequences</taxon>
        <taxon>metagenomes</taxon>
        <taxon>ecological metagenomes</taxon>
    </lineage>
</organism>
<reference evidence="2" key="1">
    <citation type="submission" date="2019-08" db="EMBL/GenBank/DDBJ databases">
        <authorList>
            <person name="Kucharzyk K."/>
            <person name="Murdoch R.W."/>
            <person name="Higgins S."/>
            <person name="Loffler F."/>
        </authorList>
    </citation>
    <scope>NUCLEOTIDE SEQUENCE</scope>
</reference>
<evidence type="ECO:0000313" key="2">
    <source>
        <dbReference type="EMBL" id="MPN45204.1"/>
    </source>
</evidence>
<proteinExistence type="predicted"/>
<dbReference type="EMBL" id="VSSQ01104916">
    <property type="protein sequence ID" value="MPN45204.1"/>
    <property type="molecule type" value="Genomic_DNA"/>
</dbReference>
<dbReference type="Gene3D" id="2.30.110.10">
    <property type="entry name" value="Electron Transport, Fmn-binding Protein, Chain A"/>
    <property type="match status" value="1"/>
</dbReference>
<gene>
    <name evidence="2" type="ORF">SDC9_192771</name>
</gene>
<dbReference type="PANTHER" id="PTHR34818:SF1">
    <property type="entry name" value="PROTEIN BLI-3"/>
    <property type="match status" value="1"/>
</dbReference>
<feature type="domain" description="Pyridoxamine 5'-phosphate oxidase N-terminal" evidence="1">
    <location>
        <begin position="11"/>
        <end position="125"/>
    </location>
</feature>
<comment type="caution">
    <text evidence="2">The sequence shown here is derived from an EMBL/GenBank/DDBJ whole genome shotgun (WGS) entry which is preliminary data.</text>
</comment>